<gene>
    <name evidence="2" type="ORF">AVEN_62086_1</name>
</gene>
<feature type="transmembrane region" description="Helical" evidence="1">
    <location>
        <begin position="30"/>
        <end position="53"/>
    </location>
</feature>
<feature type="transmembrane region" description="Helical" evidence="1">
    <location>
        <begin position="59"/>
        <end position="84"/>
    </location>
</feature>
<name>A0A4Y2MX13_ARAVE</name>
<evidence type="ECO:0000313" key="3">
    <source>
        <dbReference type="Proteomes" id="UP000499080"/>
    </source>
</evidence>
<evidence type="ECO:0000256" key="1">
    <source>
        <dbReference type="SAM" id="Phobius"/>
    </source>
</evidence>
<comment type="caution">
    <text evidence="2">The sequence shown here is derived from an EMBL/GenBank/DDBJ whole genome shotgun (WGS) entry which is preliminary data.</text>
</comment>
<evidence type="ECO:0000313" key="2">
    <source>
        <dbReference type="EMBL" id="GBN31698.1"/>
    </source>
</evidence>
<proteinExistence type="predicted"/>
<organism evidence="2 3">
    <name type="scientific">Araneus ventricosus</name>
    <name type="common">Orbweaver spider</name>
    <name type="synonym">Epeira ventricosa</name>
    <dbReference type="NCBI Taxonomy" id="182803"/>
    <lineage>
        <taxon>Eukaryota</taxon>
        <taxon>Metazoa</taxon>
        <taxon>Ecdysozoa</taxon>
        <taxon>Arthropoda</taxon>
        <taxon>Chelicerata</taxon>
        <taxon>Arachnida</taxon>
        <taxon>Araneae</taxon>
        <taxon>Araneomorphae</taxon>
        <taxon>Entelegynae</taxon>
        <taxon>Araneoidea</taxon>
        <taxon>Araneidae</taxon>
        <taxon>Araneus</taxon>
    </lineage>
</organism>
<dbReference type="AlphaFoldDB" id="A0A4Y2MX13"/>
<sequence>MNSRSEPDYRFLIKNYNYLRNLVIDIDSQINCLVFWAALANVFSLYFTIAVILEAEEGVFIGESICMYSLVIFSTFTFFLMCLWADKVSSSATSVARAAHLLDGDL</sequence>
<keyword evidence="3" id="KW-1185">Reference proteome</keyword>
<accession>A0A4Y2MX13</accession>
<reference evidence="2 3" key="1">
    <citation type="journal article" date="2019" name="Sci. Rep.">
        <title>Orb-weaving spider Araneus ventricosus genome elucidates the spidroin gene catalogue.</title>
        <authorList>
            <person name="Kono N."/>
            <person name="Nakamura H."/>
            <person name="Ohtoshi R."/>
            <person name="Moran D.A.P."/>
            <person name="Shinohara A."/>
            <person name="Yoshida Y."/>
            <person name="Fujiwara M."/>
            <person name="Mori M."/>
            <person name="Tomita M."/>
            <person name="Arakawa K."/>
        </authorList>
    </citation>
    <scope>NUCLEOTIDE SEQUENCE [LARGE SCALE GENOMIC DNA]</scope>
</reference>
<protein>
    <submittedName>
        <fullName evidence="2">Uncharacterized protein</fullName>
    </submittedName>
</protein>
<keyword evidence="1" id="KW-0472">Membrane</keyword>
<keyword evidence="1" id="KW-0812">Transmembrane</keyword>
<dbReference type="OrthoDB" id="10328725at2759"/>
<dbReference type="EMBL" id="BGPR01008121">
    <property type="protein sequence ID" value="GBN31698.1"/>
    <property type="molecule type" value="Genomic_DNA"/>
</dbReference>
<keyword evidence="1" id="KW-1133">Transmembrane helix</keyword>
<feature type="non-terminal residue" evidence="2">
    <location>
        <position position="106"/>
    </location>
</feature>
<dbReference type="Proteomes" id="UP000499080">
    <property type="component" value="Unassembled WGS sequence"/>
</dbReference>